<name>A0A512MAZ0_9BACT</name>
<accession>A0A512MAZ0</accession>
<gene>
    <name evidence="1" type="ORF">BGE01nite_31790</name>
</gene>
<dbReference type="RefSeq" id="WP_146851446.1">
    <property type="nucleotide sequence ID" value="NZ_BKAG01000022.1"/>
</dbReference>
<sequence>MKRKRHTAEEIIKKLREGSAGFHYCLAQCHSALGDVEQMKAELKTACDLEEELKMKAAHDPAFEEMFGAK</sequence>
<evidence type="ECO:0000313" key="1">
    <source>
        <dbReference type="EMBL" id="GEP43888.1"/>
    </source>
</evidence>
<reference evidence="1 2" key="1">
    <citation type="submission" date="2019-07" db="EMBL/GenBank/DDBJ databases">
        <title>Whole genome shotgun sequence of Brevifollis gellanilyticus NBRC 108608.</title>
        <authorList>
            <person name="Hosoyama A."/>
            <person name="Uohara A."/>
            <person name="Ohji S."/>
            <person name="Ichikawa N."/>
        </authorList>
    </citation>
    <scope>NUCLEOTIDE SEQUENCE [LARGE SCALE GENOMIC DNA]</scope>
    <source>
        <strain evidence="1 2">NBRC 108608</strain>
    </source>
</reference>
<evidence type="ECO:0000313" key="2">
    <source>
        <dbReference type="Proteomes" id="UP000321577"/>
    </source>
</evidence>
<proteinExistence type="predicted"/>
<protein>
    <submittedName>
        <fullName evidence="1">Uncharacterized protein</fullName>
    </submittedName>
</protein>
<organism evidence="1 2">
    <name type="scientific">Brevifollis gellanilyticus</name>
    <dbReference type="NCBI Taxonomy" id="748831"/>
    <lineage>
        <taxon>Bacteria</taxon>
        <taxon>Pseudomonadati</taxon>
        <taxon>Verrucomicrobiota</taxon>
        <taxon>Verrucomicrobiia</taxon>
        <taxon>Verrucomicrobiales</taxon>
        <taxon>Verrucomicrobiaceae</taxon>
    </lineage>
</organism>
<dbReference type="NCBIfam" id="NF047558">
    <property type="entry name" value="TPR_END_plus"/>
    <property type="match status" value="1"/>
</dbReference>
<dbReference type="EMBL" id="BKAG01000022">
    <property type="protein sequence ID" value="GEP43888.1"/>
    <property type="molecule type" value="Genomic_DNA"/>
</dbReference>
<dbReference type="AlphaFoldDB" id="A0A512MAZ0"/>
<dbReference type="Proteomes" id="UP000321577">
    <property type="component" value="Unassembled WGS sequence"/>
</dbReference>
<keyword evidence="2" id="KW-1185">Reference proteome</keyword>
<comment type="caution">
    <text evidence="1">The sequence shown here is derived from an EMBL/GenBank/DDBJ whole genome shotgun (WGS) entry which is preliminary data.</text>
</comment>